<proteinExistence type="predicted"/>
<sequence>MLRLGEPRMKLRQNVGNVQSHLPMVHWPRARSGANQSLQFWINIAWTHFGVLASSHSSDGQS</sequence>
<dbReference type="Proteomes" id="UP000033203">
    <property type="component" value="Unassembled WGS sequence"/>
</dbReference>
<comment type="caution">
    <text evidence="1">The sequence shown here is derived from an EMBL/GenBank/DDBJ whole genome shotgun (WGS) entry which is preliminary data.</text>
</comment>
<organism evidence="1 2">
    <name type="scientific">Sphingomonas melonis</name>
    <dbReference type="NCBI Taxonomy" id="152682"/>
    <lineage>
        <taxon>Bacteria</taxon>
        <taxon>Pseudomonadati</taxon>
        <taxon>Pseudomonadota</taxon>
        <taxon>Alphaproteobacteria</taxon>
        <taxon>Sphingomonadales</taxon>
        <taxon>Sphingomonadaceae</taxon>
        <taxon>Sphingomonas</taxon>
    </lineage>
</organism>
<evidence type="ECO:0000313" key="2">
    <source>
        <dbReference type="Proteomes" id="UP000033203"/>
    </source>
</evidence>
<dbReference type="PATRIC" id="fig|1549858.7.peg.2763"/>
<gene>
    <name evidence="1" type="ORF">SR41_17205</name>
</gene>
<evidence type="ECO:0000313" key="1">
    <source>
        <dbReference type="EMBL" id="KIU25980.1"/>
    </source>
</evidence>
<dbReference type="AlphaFoldDB" id="A0A0D1M1Y1"/>
<dbReference type="EMBL" id="JXTP01000091">
    <property type="protein sequence ID" value="KIU25980.1"/>
    <property type="molecule type" value="Genomic_DNA"/>
</dbReference>
<protein>
    <submittedName>
        <fullName evidence="1">Uncharacterized protein</fullName>
    </submittedName>
</protein>
<name>A0A0D1M1Y1_9SPHN</name>
<accession>A0A0D1M1Y1</accession>
<reference evidence="1 2" key="1">
    <citation type="submission" date="2015-01" db="EMBL/GenBank/DDBJ databases">
        <title>Genome of Sphingomonas taxi strain 30a.</title>
        <authorList>
            <person name="Eevers N."/>
            <person name="Van Hamme J."/>
            <person name="Bottos E."/>
            <person name="Weyens N."/>
            <person name="Vangronsveld J."/>
        </authorList>
    </citation>
    <scope>NUCLEOTIDE SEQUENCE [LARGE SCALE GENOMIC DNA]</scope>
    <source>
        <strain evidence="1 2">30a</strain>
    </source>
</reference>